<proteinExistence type="predicted"/>
<evidence type="ECO:0000313" key="2">
    <source>
        <dbReference type="EMBL" id="GJS79267.1"/>
    </source>
</evidence>
<feature type="compositionally biased region" description="Basic and acidic residues" evidence="1">
    <location>
        <begin position="18"/>
        <end position="41"/>
    </location>
</feature>
<feature type="region of interest" description="Disordered" evidence="1">
    <location>
        <begin position="385"/>
        <end position="408"/>
    </location>
</feature>
<feature type="region of interest" description="Disordered" evidence="1">
    <location>
        <begin position="1"/>
        <end position="47"/>
    </location>
</feature>
<comment type="caution">
    <text evidence="2">The sequence shown here is derived from an EMBL/GenBank/DDBJ whole genome shotgun (WGS) entry which is preliminary data.</text>
</comment>
<evidence type="ECO:0000313" key="3">
    <source>
        <dbReference type="Proteomes" id="UP001151760"/>
    </source>
</evidence>
<keyword evidence="3" id="KW-1185">Reference proteome</keyword>
<protein>
    <recommendedName>
        <fullName evidence="4">Integrase, catalytic region, zinc finger, CCHC-type, peptidase aspartic, catalytic</fullName>
    </recommendedName>
</protein>
<feature type="compositionally biased region" description="Polar residues" evidence="1">
    <location>
        <begin position="579"/>
        <end position="600"/>
    </location>
</feature>
<feature type="region of interest" description="Disordered" evidence="1">
    <location>
        <begin position="579"/>
        <end position="613"/>
    </location>
</feature>
<evidence type="ECO:0008006" key="4">
    <source>
        <dbReference type="Google" id="ProtNLM"/>
    </source>
</evidence>
<accession>A0ABQ4YQS2</accession>
<evidence type="ECO:0000256" key="1">
    <source>
        <dbReference type="SAM" id="MobiDB-lite"/>
    </source>
</evidence>
<sequence length="831" mass="94637">MPSSLLIPPQDEPIIVSDKSEQKEEVAKDKDIHASSHDVPKDTSIPHPPSLKLAQIQELKAQARPLYPDINQLTDLLVTSLKPEFSKLLASHNFSSCLPTEMKEFPSKFNELSSDVKELTKHVRDMEIELHGDLKEIPTKPETFTSTISNLTSKVAELKNIQWELPAEFQALPVLVSSVQKKLKTLDSLPSILNKVAETLNRLATMVENASRATTKDVPLAGQATVSPAKGVSDLHFAEWREVVQACPDRKEKGWKTIYGLIKTRMEYLDQTKKELQIDFNKPLKEQDPLIELNELANKKRKRTSDLKDHSRSLKDWEVSSLQFMQRFQGTNITLFKLPLMKALIITLFKLLLIKSSDDTLKSSSEDTYDQRTIYKGRRGSSFRNATITKPEKPKSRSKHLAPTPRTGSACTTLGGVWVREALDVPLQQYTKDSGFELTRFSDADYVGCKDTFKSTFGGAQFLGEKLVLRRLGSIFTSVYAAVQKLKKDTSRRFLDEYKENLKIQTELDKKNMTEMAVYNELSKRCSRLENWFISLEIKLQQNKKSFQTNRPSHNQDAPEFKEFFIINPWNKGLEKLGVSSSTEASGSKPRITQTSSSNKKTNKVEDQPRIAKSSVNNLNRVSKIVCNANVKHSVLNTNSELICATCHECMFDAIHDLCVRDYLVDVNAHVKSQYVKSKNAKSKKERMWKPTGKVYTNVGYRWKPTRRIFTIGHTIHTLGTVRFGNNQIAKIMGYGDYEPRNVTILRVYYVEGLGHNLFSVGQFCDSKLEVAFRKHTYYVRNLDGADLISRSRDTNLYTISLDDMLKSFAICLLSKASKTKSWLWHRRLSL</sequence>
<reference evidence="2" key="1">
    <citation type="journal article" date="2022" name="Int. J. Mol. Sci.">
        <title>Draft Genome of Tanacetum Coccineum: Genomic Comparison of Closely Related Tanacetum-Family Plants.</title>
        <authorList>
            <person name="Yamashiro T."/>
            <person name="Shiraishi A."/>
            <person name="Nakayama K."/>
            <person name="Satake H."/>
        </authorList>
    </citation>
    <scope>NUCLEOTIDE SEQUENCE</scope>
</reference>
<name>A0ABQ4YQS2_9ASTR</name>
<dbReference type="EMBL" id="BQNB010010585">
    <property type="protein sequence ID" value="GJS79267.1"/>
    <property type="molecule type" value="Genomic_DNA"/>
</dbReference>
<reference evidence="2" key="2">
    <citation type="submission" date="2022-01" db="EMBL/GenBank/DDBJ databases">
        <authorList>
            <person name="Yamashiro T."/>
            <person name="Shiraishi A."/>
            <person name="Satake H."/>
            <person name="Nakayama K."/>
        </authorList>
    </citation>
    <scope>NUCLEOTIDE SEQUENCE</scope>
</reference>
<organism evidence="2 3">
    <name type="scientific">Tanacetum coccineum</name>
    <dbReference type="NCBI Taxonomy" id="301880"/>
    <lineage>
        <taxon>Eukaryota</taxon>
        <taxon>Viridiplantae</taxon>
        <taxon>Streptophyta</taxon>
        <taxon>Embryophyta</taxon>
        <taxon>Tracheophyta</taxon>
        <taxon>Spermatophyta</taxon>
        <taxon>Magnoliopsida</taxon>
        <taxon>eudicotyledons</taxon>
        <taxon>Gunneridae</taxon>
        <taxon>Pentapetalae</taxon>
        <taxon>asterids</taxon>
        <taxon>campanulids</taxon>
        <taxon>Asterales</taxon>
        <taxon>Asteraceae</taxon>
        <taxon>Asteroideae</taxon>
        <taxon>Anthemideae</taxon>
        <taxon>Anthemidinae</taxon>
        <taxon>Tanacetum</taxon>
    </lineage>
</organism>
<dbReference type="Proteomes" id="UP001151760">
    <property type="component" value="Unassembled WGS sequence"/>
</dbReference>
<gene>
    <name evidence="2" type="ORF">Tco_0729148</name>
</gene>